<name>A0A9N9NP83_9GLOM</name>
<proteinExistence type="predicted"/>
<comment type="caution">
    <text evidence="1">The sequence shown here is derived from an EMBL/GenBank/DDBJ whole genome shotgun (WGS) entry which is preliminary data.</text>
</comment>
<evidence type="ECO:0000313" key="2">
    <source>
        <dbReference type="Proteomes" id="UP000789342"/>
    </source>
</evidence>
<gene>
    <name evidence="1" type="ORF">AMORRO_LOCUS15226</name>
</gene>
<reference evidence="1" key="1">
    <citation type="submission" date="2021-06" db="EMBL/GenBank/DDBJ databases">
        <authorList>
            <person name="Kallberg Y."/>
            <person name="Tangrot J."/>
            <person name="Rosling A."/>
        </authorList>
    </citation>
    <scope>NUCLEOTIDE SEQUENCE</scope>
    <source>
        <strain evidence="1">CL551</strain>
    </source>
</reference>
<dbReference type="Proteomes" id="UP000789342">
    <property type="component" value="Unassembled WGS sequence"/>
</dbReference>
<feature type="non-terminal residue" evidence="1">
    <location>
        <position position="1"/>
    </location>
</feature>
<protein>
    <submittedName>
        <fullName evidence="1">18701_t:CDS:1</fullName>
    </submittedName>
</protein>
<accession>A0A9N9NP83</accession>
<organism evidence="1 2">
    <name type="scientific">Acaulospora morrowiae</name>
    <dbReference type="NCBI Taxonomy" id="94023"/>
    <lineage>
        <taxon>Eukaryota</taxon>
        <taxon>Fungi</taxon>
        <taxon>Fungi incertae sedis</taxon>
        <taxon>Mucoromycota</taxon>
        <taxon>Glomeromycotina</taxon>
        <taxon>Glomeromycetes</taxon>
        <taxon>Diversisporales</taxon>
        <taxon>Acaulosporaceae</taxon>
        <taxon>Acaulospora</taxon>
    </lineage>
</organism>
<dbReference type="EMBL" id="CAJVPV010034554">
    <property type="protein sequence ID" value="CAG8749093.1"/>
    <property type="molecule type" value="Genomic_DNA"/>
</dbReference>
<keyword evidence="2" id="KW-1185">Reference proteome</keyword>
<evidence type="ECO:0000313" key="1">
    <source>
        <dbReference type="EMBL" id="CAG8749093.1"/>
    </source>
</evidence>
<sequence>GERGCKTGVMFTEWNASSFSDGEIASSSIMLHRKYLELSEILLIVQSKEALVLEKVSEQELLEGRPKGQP</sequence>
<dbReference type="AlphaFoldDB" id="A0A9N9NP83"/>